<gene>
    <name evidence="1" type="ORF">A2690_01530</name>
</gene>
<organism evidence="1 2">
    <name type="scientific">Candidatus Roizmanbacteria bacterium RIFCSPHIGHO2_01_FULL_39_12b</name>
    <dbReference type="NCBI Taxonomy" id="1802030"/>
    <lineage>
        <taxon>Bacteria</taxon>
        <taxon>Candidatus Roizmaniibacteriota</taxon>
    </lineage>
</organism>
<dbReference type="AlphaFoldDB" id="A0A1F7G7P5"/>
<protein>
    <recommendedName>
        <fullName evidence="3">Polymerase nucleotidyl transferase domain-containing protein</fullName>
    </recommendedName>
</protein>
<sequence>MRKKDRLTSTLSYFSKFQYAPTLGQIHMFYGENISRSNLQKMLTKFVHQKVLTEDQIDKEKVYASTKNKKFINIRRQRQNYSLSKLKIAESTATILSGIPQVKLVGLSGSVAMMNAKKSHDIDLFIITSSNNLWTGRLLALLALQLLGTRRGYGEKKVKNKICCNLFFDGRNVILPVYKQSLYTAHEVLQMIPLVSKNNTYQKFIEKNSWVFKTFPNAKNYTRSREVIKKIFEIKLLKILSLFESLFRKIQLTLINKRKTNEIVTETQLWFHLTDSKP</sequence>
<dbReference type="EMBL" id="MFZF01000039">
    <property type="protein sequence ID" value="OGK14934.1"/>
    <property type="molecule type" value="Genomic_DNA"/>
</dbReference>
<reference evidence="1 2" key="1">
    <citation type="journal article" date="2016" name="Nat. Commun.">
        <title>Thousands of microbial genomes shed light on interconnected biogeochemical processes in an aquifer system.</title>
        <authorList>
            <person name="Anantharaman K."/>
            <person name="Brown C.T."/>
            <person name="Hug L.A."/>
            <person name="Sharon I."/>
            <person name="Castelle C.J."/>
            <person name="Probst A.J."/>
            <person name="Thomas B.C."/>
            <person name="Singh A."/>
            <person name="Wilkins M.J."/>
            <person name="Karaoz U."/>
            <person name="Brodie E.L."/>
            <person name="Williams K.H."/>
            <person name="Hubbard S.S."/>
            <person name="Banfield J.F."/>
        </authorList>
    </citation>
    <scope>NUCLEOTIDE SEQUENCE [LARGE SCALE GENOMIC DNA]</scope>
</reference>
<comment type="caution">
    <text evidence="1">The sequence shown here is derived from an EMBL/GenBank/DDBJ whole genome shotgun (WGS) entry which is preliminary data.</text>
</comment>
<proteinExistence type="predicted"/>
<evidence type="ECO:0000313" key="1">
    <source>
        <dbReference type="EMBL" id="OGK14934.1"/>
    </source>
</evidence>
<accession>A0A1F7G7P5</accession>
<evidence type="ECO:0008006" key="3">
    <source>
        <dbReference type="Google" id="ProtNLM"/>
    </source>
</evidence>
<name>A0A1F7G7P5_9BACT</name>
<dbReference type="Proteomes" id="UP000178372">
    <property type="component" value="Unassembled WGS sequence"/>
</dbReference>
<evidence type="ECO:0000313" key="2">
    <source>
        <dbReference type="Proteomes" id="UP000178372"/>
    </source>
</evidence>